<accession>A0A1T5DYB0</accession>
<dbReference type="STRING" id="572036.SAMN05661099_2724"/>
<gene>
    <name evidence="2" type="ORF">SAMN05661099_2724</name>
</gene>
<proteinExistence type="predicted"/>
<sequence length="598" mass="68766">MWGRKWRWVVYLLGLIAALLTVFAVYLNYRWKPILTGKIKTAIQTSTNGLYSISFENIRTNIISGRISVKNIVFTPDTSVFTKMGTDSLAPRHLYSVQVSELTLKRVHPWKIYFDGMLEMGSVVIDKPKLQVIFTNAKRNKETTAPDVRTVWQRLSPYLRSLKVQDITFQDADFQYVDRSTSPARTTNLKGLTIRVSDLLIDSLSQFDKSRLYHTRDIYAELNSYKSVTADSNYTIQIQQFTASTAKGYARIKGLKLVPRYGEMEFANHFKVQKDRYSASIEEAQLNNIDYGMLNLNRRLLATNLTLKKADLSIFLNRSMPDSLRDRGMNFPTFSLQRFELDSKVDTVHLLDSRVNYSEYNPDSRRKGTVIFSKINGHILNVTNDSASLAKNTKADAKLTALLMDRGRFNVNMQFDLASPIAAFNFKGDVGRMDADMFNAAIRPLSLIEIKSGSLQRMEFNGSGSTKGVRGLLTCYYNHLKIALLERSEKTTWLKRRGIASIFANVLIIESDNPSPGRPVRKVSFNYARPAHSSFFNMIWKGMSSALLGSIGLDSETQREIKSRLQRMEIERFRREERRDEREKRKVKRRYNRRVKNQ</sequence>
<dbReference type="AlphaFoldDB" id="A0A1T5DYB0"/>
<keyword evidence="3" id="KW-1185">Reference proteome</keyword>
<evidence type="ECO:0000256" key="1">
    <source>
        <dbReference type="SAM" id="MobiDB-lite"/>
    </source>
</evidence>
<feature type="region of interest" description="Disordered" evidence="1">
    <location>
        <begin position="575"/>
        <end position="598"/>
    </location>
</feature>
<name>A0A1T5DYB0_9SPHI</name>
<reference evidence="3" key="1">
    <citation type="submission" date="2017-02" db="EMBL/GenBank/DDBJ databases">
        <authorList>
            <person name="Varghese N."/>
            <person name="Submissions S."/>
        </authorList>
    </citation>
    <scope>NUCLEOTIDE SEQUENCE [LARGE SCALE GENOMIC DNA]</scope>
    <source>
        <strain evidence="3">DSM 22385</strain>
    </source>
</reference>
<protein>
    <recommendedName>
        <fullName evidence="4">DUF748 domain-containing protein</fullName>
    </recommendedName>
</protein>
<dbReference type="EMBL" id="FUYR01000002">
    <property type="protein sequence ID" value="SKB76530.1"/>
    <property type="molecule type" value="Genomic_DNA"/>
</dbReference>
<dbReference type="Proteomes" id="UP000189981">
    <property type="component" value="Unassembled WGS sequence"/>
</dbReference>
<evidence type="ECO:0008006" key="4">
    <source>
        <dbReference type="Google" id="ProtNLM"/>
    </source>
</evidence>
<evidence type="ECO:0000313" key="2">
    <source>
        <dbReference type="EMBL" id="SKB76530.1"/>
    </source>
</evidence>
<evidence type="ECO:0000313" key="3">
    <source>
        <dbReference type="Proteomes" id="UP000189981"/>
    </source>
</evidence>
<feature type="compositionally biased region" description="Basic residues" evidence="1">
    <location>
        <begin position="585"/>
        <end position="598"/>
    </location>
</feature>
<dbReference type="RefSeq" id="WP_079703201.1">
    <property type="nucleotide sequence ID" value="NZ_FUYR01000002.1"/>
</dbReference>
<feature type="compositionally biased region" description="Basic and acidic residues" evidence="1">
    <location>
        <begin position="575"/>
        <end position="584"/>
    </location>
</feature>
<dbReference type="OrthoDB" id="814802at2"/>
<organism evidence="2 3">
    <name type="scientific">Daejeonella lutea</name>
    <dbReference type="NCBI Taxonomy" id="572036"/>
    <lineage>
        <taxon>Bacteria</taxon>
        <taxon>Pseudomonadati</taxon>
        <taxon>Bacteroidota</taxon>
        <taxon>Sphingobacteriia</taxon>
        <taxon>Sphingobacteriales</taxon>
        <taxon>Sphingobacteriaceae</taxon>
        <taxon>Daejeonella</taxon>
    </lineage>
</organism>